<accession>A0AAD5RCI9</accession>
<keyword evidence="6 10" id="KW-0256">Endoplasmic reticulum</keyword>
<evidence type="ECO:0000256" key="4">
    <source>
        <dbReference type="ARBA" id="ARBA00022502"/>
    </source>
</evidence>
<comment type="similarity">
    <text evidence="3 10">Belongs to the PIGX family.</text>
</comment>
<gene>
    <name evidence="11" type="primary">NEKL-3</name>
    <name evidence="11" type="ORF">KIN20_036148</name>
</gene>
<protein>
    <recommendedName>
        <fullName evidence="10">Phosphatidylinositol-glycan biosynthesis class X protein</fullName>
    </recommendedName>
</protein>
<evidence type="ECO:0000256" key="10">
    <source>
        <dbReference type="RuleBase" id="RU366056"/>
    </source>
</evidence>
<dbReference type="GO" id="GO:0006506">
    <property type="term" value="P:GPI anchor biosynthetic process"/>
    <property type="evidence" value="ECO:0007669"/>
    <property type="project" value="UniProtKB-KW"/>
</dbReference>
<dbReference type="InterPro" id="IPR013233">
    <property type="entry name" value="PIG-X/PBN1"/>
</dbReference>
<name>A0AAD5RCI9_PARTN</name>
<dbReference type="GO" id="GO:0016301">
    <property type="term" value="F:kinase activity"/>
    <property type="evidence" value="ECO:0007669"/>
    <property type="project" value="UniProtKB-KW"/>
</dbReference>
<evidence type="ECO:0000313" key="12">
    <source>
        <dbReference type="Proteomes" id="UP001196413"/>
    </source>
</evidence>
<evidence type="ECO:0000256" key="9">
    <source>
        <dbReference type="ARBA" id="ARBA00023180"/>
    </source>
</evidence>
<dbReference type="AlphaFoldDB" id="A0AAD5RCI9"/>
<comment type="function">
    <text evidence="10">Stabilizing subunit of the glycosylphosphatidylinositol-mannosyltransferase I complex which catalyzes the transfer of the first mannose, via an alpha-1,4 bond from a dolichol-phosphate-mannose (Dol-P-Man) to the glucosaminyl acyl phosphatidylinositol (GlcN-(acyl)PI) intermediate to generate alpha-D-Man-(1-&gt;4)-alpha-D-GlcN-(1-&gt;6)-(1-radyl,2-acyl-sn-glycero-3-phospho)-2-acyl-inositol and participates in the sixth step of the glycosylphosphatidylinositol-anchor biosynthesis. Probably acts by stabilizing the mannosyltransferase PIGM.</text>
</comment>
<evidence type="ECO:0000256" key="5">
    <source>
        <dbReference type="ARBA" id="ARBA00022692"/>
    </source>
</evidence>
<organism evidence="11 12">
    <name type="scientific">Parelaphostrongylus tenuis</name>
    <name type="common">Meningeal worm</name>
    <dbReference type="NCBI Taxonomy" id="148309"/>
    <lineage>
        <taxon>Eukaryota</taxon>
        <taxon>Metazoa</taxon>
        <taxon>Ecdysozoa</taxon>
        <taxon>Nematoda</taxon>
        <taxon>Chromadorea</taxon>
        <taxon>Rhabditida</taxon>
        <taxon>Rhabditina</taxon>
        <taxon>Rhabditomorpha</taxon>
        <taxon>Strongyloidea</taxon>
        <taxon>Metastrongylidae</taxon>
        <taxon>Parelaphostrongylus</taxon>
    </lineage>
</organism>
<dbReference type="GO" id="GO:0005789">
    <property type="term" value="C:endoplasmic reticulum membrane"/>
    <property type="evidence" value="ECO:0007669"/>
    <property type="project" value="UniProtKB-SubCell"/>
</dbReference>
<keyword evidence="4 10" id="KW-0337">GPI-anchor biosynthesis</keyword>
<dbReference type="EMBL" id="JAHQIW010007325">
    <property type="protein sequence ID" value="KAJ1373677.1"/>
    <property type="molecule type" value="Genomic_DNA"/>
</dbReference>
<dbReference type="Pfam" id="PF08320">
    <property type="entry name" value="PIG-X"/>
    <property type="match status" value="1"/>
</dbReference>
<dbReference type="Proteomes" id="UP001196413">
    <property type="component" value="Unassembled WGS sequence"/>
</dbReference>
<keyword evidence="11" id="KW-0418">Kinase</keyword>
<reference evidence="11" key="1">
    <citation type="submission" date="2021-06" db="EMBL/GenBank/DDBJ databases">
        <title>Parelaphostrongylus tenuis whole genome reference sequence.</title>
        <authorList>
            <person name="Garwood T.J."/>
            <person name="Larsen P.A."/>
            <person name="Fountain-Jones N.M."/>
            <person name="Garbe J.R."/>
            <person name="Macchietto M.G."/>
            <person name="Kania S.A."/>
            <person name="Gerhold R.W."/>
            <person name="Richards J.E."/>
            <person name="Wolf T.M."/>
        </authorList>
    </citation>
    <scope>NUCLEOTIDE SEQUENCE</scope>
    <source>
        <strain evidence="11">MNPRO001-30</strain>
        <tissue evidence="11">Meninges</tissue>
    </source>
</reference>
<evidence type="ECO:0000256" key="7">
    <source>
        <dbReference type="ARBA" id="ARBA00022989"/>
    </source>
</evidence>
<comment type="subcellular location">
    <subcellularLocation>
        <location evidence="1 10">Endoplasmic reticulum membrane</location>
        <topology evidence="1 10">Single-pass membrane protein</topology>
    </subcellularLocation>
</comment>
<proteinExistence type="inferred from homology"/>
<keyword evidence="12" id="KW-1185">Reference proteome</keyword>
<keyword evidence="7" id="KW-1133">Transmembrane helix</keyword>
<sequence length="193" mass="21730">MEKVNMRWTLLVGFFVSRFNLCLTACQWINGIRPNFSSKVEGNGLHRTLVVSITLASINRFSECRLLYEVDIPGGVYINVNSVNASLDEHTTVALHDFNPEATVAQSTSQKILIVVNAAFHKKFIISDTWKMPFMLRYHPAASHQSQSEAVVSMAPPDVFWIAIMITSYSTWTHVPGSEISPDIVWSRCHHHG</sequence>
<comment type="caution">
    <text evidence="11">The sequence shown here is derived from an EMBL/GenBank/DDBJ whole genome shotgun (WGS) entry which is preliminary data.</text>
</comment>
<keyword evidence="5" id="KW-0812">Transmembrane</keyword>
<evidence type="ECO:0000256" key="8">
    <source>
        <dbReference type="ARBA" id="ARBA00023136"/>
    </source>
</evidence>
<evidence type="ECO:0000256" key="3">
    <source>
        <dbReference type="ARBA" id="ARBA00010345"/>
    </source>
</evidence>
<evidence type="ECO:0000256" key="1">
    <source>
        <dbReference type="ARBA" id="ARBA00004389"/>
    </source>
</evidence>
<keyword evidence="9" id="KW-0325">Glycoprotein</keyword>
<keyword evidence="11" id="KW-0808">Transferase</keyword>
<comment type="pathway">
    <text evidence="2 10">Glycolipid biosynthesis; glycosylphosphatidylinositol-anchor biosynthesis.</text>
</comment>
<evidence type="ECO:0000256" key="6">
    <source>
        <dbReference type="ARBA" id="ARBA00022824"/>
    </source>
</evidence>
<evidence type="ECO:0000256" key="2">
    <source>
        <dbReference type="ARBA" id="ARBA00004687"/>
    </source>
</evidence>
<keyword evidence="8" id="KW-0472">Membrane</keyword>
<evidence type="ECO:0000313" key="11">
    <source>
        <dbReference type="EMBL" id="KAJ1373677.1"/>
    </source>
</evidence>